<gene>
    <name evidence="2" type="ORF">BJX67DRAFT_385738</name>
</gene>
<sequence length="436" mass="50079">MENQMENVDDKVGGPVAPVQQNPQKKKRNRRPKSKKGNNKPTGFEEYYVDAPITVEEHEFEKELYHPSRPLIHRVEDALLRFQKNRRIESDRLEVFHKYLAYGGIDAGPKMFAGSDDRDLNELDHDQILLARGRTTIDQNKSSLTVDFNAVVTGYLTSYFPFYFNPENEDMIKLATVTIRSFLSYLLYHDVCPEYKDNIDEARLSCDIATKELWKNQQLTANGPGDFNKACSITFGGLEHDLYANNNQWKNPKDDSVPMTKDIAQKVVRFGLAVAGSNELASLFQYMSTKDTLKATKLEDIDGFEVMHVHLPAEEDRDFYLNHAPDLNPIGWLYGRAYFDPGKPEPDLSPEERAEWARREVQELTFFLEESLLKHCYPGMKIIAPVWELNCGFHYFEDITKSYCSIYTTLANDLMLGWKKPRALTAKDGEEDGDAD</sequence>
<dbReference type="RefSeq" id="XP_070881350.1">
    <property type="nucleotide sequence ID" value="XM_071033923.1"/>
</dbReference>
<accession>A0ABR4LCW0</accession>
<organism evidence="2 3">
    <name type="scientific">Aspergillus lucknowensis</name>
    <dbReference type="NCBI Taxonomy" id="176173"/>
    <lineage>
        <taxon>Eukaryota</taxon>
        <taxon>Fungi</taxon>
        <taxon>Dikarya</taxon>
        <taxon>Ascomycota</taxon>
        <taxon>Pezizomycotina</taxon>
        <taxon>Eurotiomycetes</taxon>
        <taxon>Eurotiomycetidae</taxon>
        <taxon>Eurotiales</taxon>
        <taxon>Aspergillaceae</taxon>
        <taxon>Aspergillus</taxon>
        <taxon>Aspergillus subgen. Nidulantes</taxon>
    </lineage>
</organism>
<proteinExistence type="predicted"/>
<feature type="compositionally biased region" description="Basic residues" evidence="1">
    <location>
        <begin position="24"/>
        <end position="38"/>
    </location>
</feature>
<evidence type="ECO:0000313" key="2">
    <source>
        <dbReference type="EMBL" id="KAL2862371.1"/>
    </source>
</evidence>
<reference evidence="2 3" key="1">
    <citation type="submission" date="2024-07" db="EMBL/GenBank/DDBJ databases">
        <title>Section-level genome sequencing and comparative genomics of Aspergillus sections Usti and Cavernicolus.</title>
        <authorList>
            <consortium name="Lawrence Berkeley National Laboratory"/>
            <person name="Nybo J.L."/>
            <person name="Vesth T.C."/>
            <person name="Theobald S."/>
            <person name="Frisvad J.C."/>
            <person name="Larsen T.O."/>
            <person name="Kjaerboelling I."/>
            <person name="Rothschild-Mancinelli K."/>
            <person name="Lyhne E.K."/>
            <person name="Kogle M.E."/>
            <person name="Barry K."/>
            <person name="Clum A."/>
            <person name="Na H."/>
            <person name="Ledsgaard L."/>
            <person name="Lin J."/>
            <person name="Lipzen A."/>
            <person name="Kuo A."/>
            <person name="Riley R."/>
            <person name="Mondo S."/>
            <person name="Labutti K."/>
            <person name="Haridas S."/>
            <person name="Pangalinan J."/>
            <person name="Salamov A.A."/>
            <person name="Simmons B.A."/>
            <person name="Magnuson J.K."/>
            <person name="Chen J."/>
            <person name="Drula E."/>
            <person name="Henrissat B."/>
            <person name="Wiebenga A."/>
            <person name="Lubbers R.J."/>
            <person name="Gomes A.C."/>
            <person name="Macurrencykelacurrency M.R."/>
            <person name="Stajich J."/>
            <person name="Grigoriev I.V."/>
            <person name="Mortensen U.H."/>
            <person name="De Vries R.P."/>
            <person name="Baker S.E."/>
            <person name="Andersen M.R."/>
        </authorList>
    </citation>
    <scope>NUCLEOTIDE SEQUENCE [LARGE SCALE GENOMIC DNA]</scope>
    <source>
        <strain evidence="2 3">CBS 449.75</strain>
    </source>
</reference>
<evidence type="ECO:0000313" key="3">
    <source>
        <dbReference type="Proteomes" id="UP001610432"/>
    </source>
</evidence>
<feature type="region of interest" description="Disordered" evidence="1">
    <location>
        <begin position="1"/>
        <end position="44"/>
    </location>
</feature>
<dbReference type="EMBL" id="JBFXLQ010000069">
    <property type="protein sequence ID" value="KAL2862371.1"/>
    <property type="molecule type" value="Genomic_DNA"/>
</dbReference>
<dbReference type="GeneID" id="98148995"/>
<keyword evidence="3" id="KW-1185">Reference proteome</keyword>
<dbReference type="InterPro" id="IPR018606">
    <property type="entry name" value="Arb1"/>
</dbReference>
<name>A0ABR4LCW0_9EURO</name>
<dbReference type="Pfam" id="PF09692">
    <property type="entry name" value="Arb1"/>
    <property type="match status" value="1"/>
</dbReference>
<comment type="caution">
    <text evidence="2">The sequence shown here is derived from an EMBL/GenBank/DDBJ whole genome shotgun (WGS) entry which is preliminary data.</text>
</comment>
<protein>
    <submittedName>
        <fullName evidence="2">Argonaute complex, subunit Arb1</fullName>
    </submittedName>
</protein>
<evidence type="ECO:0000256" key="1">
    <source>
        <dbReference type="SAM" id="MobiDB-lite"/>
    </source>
</evidence>
<dbReference type="Proteomes" id="UP001610432">
    <property type="component" value="Unassembled WGS sequence"/>
</dbReference>